<evidence type="ECO:0000256" key="1">
    <source>
        <dbReference type="ARBA" id="ARBA00022734"/>
    </source>
</evidence>
<organism evidence="4 5">
    <name type="scientific">Musa acuminata subsp. malaccensis</name>
    <name type="common">Wild banana</name>
    <name type="synonym">Musa malaccensis</name>
    <dbReference type="NCBI Taxonomy" id="214687"/>
    <lineage>
        <taxon>Eukaryota</taxon>
        <taxon>Viridiplantae</taxon>
        <taxon>Streptophyta</taxon>
        <taxon>Embryophyta</taxon>
        <taxon>Tracheophyta</taxon>
        <taxon>Spermatophyta</taxon>
        <taxon>Magnoliopsida</taxon>
        <taxon>Liliopsida</taxon>
        <taxon>Zingiberales</taxon>
        <taxon>Musaceae</taxon>
        <taxon>Musa</taxon>
    </lineage>
</organism>
<dbReference type="InParanoid" id="A0A804K8P9"/>
<dbReference type="AlphaFoldDB" id="A0A804K8P9"/>
<feature type="domain" description="Jacalin-type lectin" evidence="2">
    <location>
        <begin position="7"/>
        <end position="62"/>
    </location>
</feature>
<evidence type="ECO:0000313" key="5">
    <source>
        <dbReference type="Proteomes" id="UP000012960"/>
    </source>
</evidence>
<dbReference type="InterPro" id="IPR036404">
    <property type="entry name" value="Jacalin-like_lectin_dom_sf"/>
</dbReference>
<protein>
    <submittedName>
        <fullName evidence="3">(wild Malaysian banana) hypothetical protein</fullName>
    </submittedName>
</protein>
<keyword evidence="1" id="KW-0430">Lectin</keyword>
<dbReference type="Gene3D" id="2.100.10.30">
    <property type="entry name" value="Jacalin-like lectin domain"/>
    <property type="match status" value="1"/>
</dbReference>
<reference evidence="4" key="2">
    <citation type="submission" date="2021-05" db="UniProtKB">
        <authorList>
            <consortium name="EnsemblPlants"/>
        </authorList>
    </citation>
    <scope>IDENTIFICATION</scope>
    <source>
        <strain evidence="4">subsp. malaccensis</strain>
    </source>
</reference>
<dbReference type="InterPro" id="IPR001229">
    <property type="entry name" value="Jacalin-like_lectin_dom"/>
</dbReference>
<sequence length="64" mass="6900">MGAAYRINNIKIRAGEAIDAIVITFTRNGLTETNHFGGSGGNLHEISLQEDESLVGIEVSVERN</sequence>
<dbReference type="GO" id="GO:0030246">
    <property type="term" value="F:carbohydrate binding"/>
    <property type="evidence" value="ECO:0007669"/>
    <property type="project" value="UniProtKB-KW"/>
</dbReference>
<dbReference type="Proteomes" id="UP000012960">
    <property type="component" value="Unplaced"/>
</dbReference>
<keyword evidence="5" id="KW-1185">Reference proteome</keyword>
<dbReference type="Pfam" id="PF01419">
    <property type="entry name" value="Jacalin"/>
    <property type="match status" value="1"/>
</dbReference>
<proteinExistence type="predicted"/>
<reference evidence="3" key="1">
    <citation type="submission" date="2021-03" db="EMBL/GenBank/DDBJ databases">
        <authorList>
            <consortium name="Genoscope - CEA"/>
            <person name="William W."/>
        </authorList>
    </citation>
    <scope>NUCLEOTIDE SEQUENCE</scope>
    <source>
        <strain evidence="3">Doubled-haploid Pahang</strain>
    </source>
</reference>
<dbReference type="EnsemblPlants" id="Ma08_t20230.1">
    <property type="protein sequence ID" value="Ma08_p20230.1"/>
    <property type="gene ID" value="Ma08_g20230"/>
</dbReference>
<evidence type="ECO:0000259" key="2">
    <source>
        <dbReference type="Pfam" id="PF01419"/>
    </source>
</evidence>
<accession>A0A804K8P9</accession>
<dbReference type="EMBL" id="HG996472">
    <property type="protein sequence ID" value="CAG1832186.1"/>
    <property type="molecule type" value="Genomic_DNA"/>
</dbReference>
<name>A0A804K8P9_MUSAM</name>
<dbReference type="SUPFAM" id="SSF51101">
    <property type="entry name" value="Mannose-binding lectins"/>
    <property type="match status" value="1"/>
</dbReference>
<dbReference type="Gramene" id="Ma08_t20230.1">
    <property type="protein sequence ID" value="Ma08_p20230.1"/>
    <property type="gene ID" value="Ma08_g20230"/>
</dbReference>
<gene>
    <name evidence="3" type="ORF">GSMUA_81060.1</name>
</gene>
<evidence type="ECO:0000313" key="3">
    <source>
        <dbReference type="EMBL" id="CAG1832186.1"/>
    </source>
</evidence>
<evidence type="ECO:0000313" key="4">
    <source>
        <dbReference type="EnsemblPlants" id="Ma08_p20230.1"/>
    </source>
</evidence>